<feature type="chain" id="PRO_5012551531" description="Elicitin" evidence="7">
    <location>
        <begin position="16"/>
        <end position="144"/>
    </location>
</feature>
<dbReference type="Pfam" id="PF00964">
    <property type="entry name" value="Elicitin"/>
    <property type="match status" value="1"/>
</dbReference>
<dbReference type="SUPFAM" id="SSF48647">
    <property type="entry name" value="Fungal elicitin"/>
    <property type="match status" value="1"/>
</dbReference>
<reference evidence="8 9" key="1">
    <citation type="journal article" date="2014" name="Genome Biol. Evol.">
        <title>The secreted proteins of Achlya hypogyna and Thraustotheca clavata identify the ancestral oomycete secretome and reveal gene acquisitions by horizontal gene transfer.</title>
        <authorList>
            <person name="Misner I."/>
            <person name="Blouin N."/>
            <person name="Leonard G."/>
            <person name="Richards T.A."/>
            <person name="Lane C.E."/>
        </authorList>
    </citation>
    <scope>NUCLEOTIDE SEQUENCE [LARGE SCALE GENOMIC DNA]</scope>
    <source>
        <strain evidence="8 9">ATCC 48635</strain>
    </source>
</reference>
<evidence type="ECO:0000313" key="9">
    <source>
        <dbReference type="Proteomes" id="UP000243579"/>
    </source>
</evidence>
<dbReference type="Proteomes" id="UP000243579">
    <property type="component" value="Unassembled WGS sequence"/>
</dbReference>
<keyword evidence="3 6" id="KW-0964">Secreted</keyword>
<comment type="similarity">
    <text evidence="2 6">Belongs to the elicitin family.</text>
</comment>
<evidence type="ECO:0000256" key="2">
    <source>
        <dbReference type="ARBA" id="ARBA00009544"/>
    </source>
</evidence>
<comment type="caution">
    <text evidence="8">The sequence shown here is derived from an EMBL/GenBank/DDBJ whole genome shotgun (WGS) entry which is preliminary data.</text>
</comment>
<evidence type="ECO:0000256" key="4">
    <source>
        <dbReference type="ARBA" id="ARBA00022978"/>
    </source>
</evidence>
<dbReference type="OrthoDB" id="67692at2759"/>
<comment type="function">
    <text evidence="6">Induces local and distal defense responses (incompatible hypersensitive reaction) in plants from the solanaceae and cruciferae families. Elicits leaf necrosis and causes the accumulation of pathogenesis-related proteins. Might interact with the lipidic molecules of the plasma membrane.</text>
</comment>
<gene>
    <name evidence="8" type="ORF">ACHHYP_08882</name>
</gene>
<accession>A0A1V9YNW3</accession>
<dbReference type="Gene3D" id="1.10.239.10">
    <property type="entry name" value="Elicitin domain"/>
    <property type="match status" value="1"/>
</dbReference>
<feature type="signal peptide" evidence="7">
    <location>
        <begin position="1"/>
        <end position="15"/>
    </location>
</feature>
<keyword evidence="5 6" id="KW-1015">Disulfide bond</keyword>
<dbReference type="InterPro" id="IPR002200">
    <property type="entry name" value="Elicitin"/>
</dbReference>
<evidence type="ECO:0000256" key="7">
    <source>
        <dbReference type="SAM" id="SignalP"/>
    </source>
</evidence>
<comment type="subcellular location">
    <subcellularLocation>
        <location evidence="1 6">Secreted</location>
    </subcellularLocation>
</comment>
<sequence length="144" mass="16047">MGLWRMLLLAAVVVAAPTPTAEPTTADNGLRLCRLMDVLDSYFVPLYSLPSFDECMADSDMTDLDFLESATPPSLEQLTLFFESSACKSLYKALLGTFTEDMPLCAIDQAGTSIRSLGDLSFEELRIAILVNNQDHRWMDSYNY</sequence>
<evidence type="ECO:0000256" key="1">
    <source>
        <dbReference type="ARBA" id="ARBA00004613"/>
    </source>
</evidence>
<proteinExistence type="inferred from homology"/>
<evidence type="ECO:0000256" key="6">
    <source>
        <dbReference type="RuleBase" id="RU368111"/>
    </source>
</evidence>
<name>A0A1V9YNW3_ACHHY</name>
<keyword evidence="7" id="KW-0732">Signal</keyword>
<organism evidence="8 9">
    <name type="scientific">Achlya hypogyna</name>
    <name type="common">Oomycete</name>
    <name type="synonym">Protoachlya hypogyna</name>
    <dbReference type="NCBI Taxonomy" id="1202772"/>
    <lineage>
        <taxon>Eukaryota</taxon>
        <taxon>Sar</taxon>
        <taxon>Stramenopiles</taxon>
        <taxon>Oomycota</taxon>
        <taxon>Saprolegniomycetes</taxon>
        <taxon>Saprolegniales</taxon>
        <taxon>Achlyaceae</taxon>
        <taxon>Achlya</taxon>
    </lineage>
</organism>
<evidence type="ECO:0000313" key="8">
    <source>
        <dbReference type="EMBL" id="OQR87413.1"/>
    </source>
</evidence>
<dbReference type="EMBL" id="JNBR01001443">
    <property type="protein sequence ID" value="OQR87413.1"/>
    <property type="molecule type" value="Genomic_DNA"/>
</dbReference>
<keyword evidence="9" id="KW-1185">Reference proteome</keyword>
<dbReference type="GO" id="GO:0052040">
    <property type="term" value="P:symbiont-mediated perturbation of host programmed cell death"/>
    <property type="evidence" value="ECO:0007669"/>
    <property type="project" value="UniProtKB-UniRule"/>
</dbReference>
<dbReference type="AlphaFoldDB" id="A0A1V9YNW3"/>
<evidence type="ECO:0000256" key="3">
    <source>
        <dbReference type="ARBA" id="ARBA00022525"/>
    </source>
</evidence>
<keyword evidence="4 6" id="KW-0928">Hypersensitive response elicitation</keyword>
<protein>
    <recommendedName>
        <fullName evidence="6">Elicitin</fullName>
    </recommendedName>
</protein>
<dbReference type="InterPro" id="IPR036470">
    <property type="entry name" value="Elicitin_sf"/>
</dbReference>
<evidence type="ECO:0000256" key="5">
    <source>
        <dbReference type="ARBA" id="ARBA00023157"/>
    </source>
</evidence>
<dbReference type="GO" id="GO:0005576">
    <property type="term" value="C:extracellular region"/>
    <property type="evidence" value="ECO:0007669"/>
    <property type="project" value="UniProtKB-SubCell"/>
</dbReference>